<evidence type="ECO:0000313" key="2">
    <source>
        <dbReference type="EMBL" id="MCP2262753.1"/>
    </source>
</evidence>
<accession>A0A9X2FZU0</accession>
<keyword evidence="1" id="KW-0812">Transmembrane</keyword>
<comment type="caution">
    <text evidence="2">The sequence shown here is derived from an EMBL/GenBank/DDBJ whole genome shotgun (WGS) entry which is preliminary data.</text>
</comment>
<dbReference type="RefSeq" id="WP_253831654.1">
    <property type="nucleotide sequence ID" value="NZ_JAMTCS010000001.1"/>
</dbReference>
<feature type="transmembrane region" description="Helical" evidence="1">
    <location>
        <begin position="12"/>
        <end position="31"/>
    </location>
</feature>
<dbReference type="AlphaFoldDB" id="A0A9X2FZU0"/>
<protein>
    <submittedName>
        <fullName evidence="2">Uncharacterized protein</fullName>
    </submittedName>
</protein>
<name>A0A9X2FZU0_9MICO</name>
<proteinExistence type="predicted"/>
<dbReference type="EMBL" id="JAMTCS010000001">
    <property type="protein sequence ID" value="MCP2262753.1"/>
    <property type="molecule type" value="Genomic_DNA"/>
</dbReference>
<organism evidence="2 3">
    <name type="scientific">Promicromonospora thailandica</name>
    <dbReference type="NCBI Taxonomy" id="765201"/>
    <lineage>
        <taxon>Bacteria</taxon>
        <taxon>Bacillati</taxon>
        <taxon>Actinomycetota</taxon>
        <taxon>Actinomycetes</taxon>
        <taxon>Micrococcales</taxon>
        <taxon>Promicromonosporaceae</taxon>
        <taxon>Promicromonospora</taxon>
    </lineage>
</organism>
<evidence type="ECO:0000256" key="1">
    <source>
        <dbReference type="SAM" id="Phobius"/>
    </source>
</evidence>
<keyword evidence="1" id="KW-1133">Transmembrane helix</keyword>
<dbReference type="Proteomes" id="UP001139493">
    <property type="component" value="Unassembled WGS sequence"/>
</dbReference>
<sequence length="176" mass="17931">MRRSGNLGGARSVGLVVGGAVLVGLLGWSAWETLVDHGPLSLGGTGDIVCTNADVGEPVGIGQPVTVAGDDAVVVDRVSVRDATGLEVVGHYIVPVVDTRIGSFRAGESEPPGWPSRVEAAGAVIEPGTVADLVLILERDGAGDGSLQTVSVRYTAGSKGTYEAVGTMRYEVESDC</sequence>
<evidence type="ECO:0000313" key="3">
    <source>
        <dbReference type="Proteomes" id="UP001139493"/>
    </source>
</evidence>
<reference evidence="2" key="1">
    <citation type="submission" date="2022-06" db="EMBL/GenBank/DDBJ databases">
        <title>Genomic Encyclopedia of Archaeal and Bacterial Type Strains, Phase II (KMG-II): from individual species to whole genera.</title>
        <authorList>
            <person name="Goeker M."/>
        </authorList>
    </citation>
    <scope>NUCLEOTIDE SEQUENCE</scope>
    <source>
        <strain evidence="2">DSM 26652</strain>
    </source>
</reference>
<keyword evidence="1" id="KW-0472">Membrane</keyword>
<gene>
    <name evidence="2" type="ORF">APR03_000076</name>
</gene>
<keyword evidence="3" id="KW-1185">Reference proteome</keyword>